<dbReference type="Pfam" id="PF04616">
    <property type="entry name" value="Glyco_hydro_43"/>
    <property type="match status" value="1"/>
</dbReference>
<keyword evidence="8" id="KW-1185">Reference proteome</keyword>
<protein>
    <submittedName>
        <fullName evidence="7">Glycoside hydrolase family 43 protein</fullName>
    </submittedName>
</protein>
<dbReference type="OrthoDB" id="2139957at2759"/>
<dbReference type="InterPro" id="IPR041542">
    <property type="entry name" value="GH43_C2"/>
</dbReference>
<evidence type="ECO:0000313" key="8">
    <source>
        <dbReference type="Proteomes" id="UP000256645"/>
    </source>
</evidence>
<evidence type="ECO:0000259" key="6">
    <source>
        <dbReference type="Pfam" id="PF17851"/>
    </source>
</evidence>
<feature type="signal peptide" evidence="5">
    <location>
        <begin position="1"/>
        <end position="17"/>
    </location>
</feature>
<proteinExistence type="inferred from homology"/>
<dbReference type="InterPro" id="IPR023296">
    <property type="entry name" value="Glyco_hydro_beta-prop_sf"/>
</dbReference>
<reference evidence="7 8" key="1">
    <citation type="journal article" date="2018" name="IMA Fungus">
        <title>IMA Genome-F 9: Draft genome sequence of Annulohypoxylon stygium, Aspergillus mulundensis, Berkeleyomyces basicola (syn. Thielaviopsis basicola), Ceratocystis smalleyi, two Cercospora beticola strains, Coleophoma cylindrospora, Fusarium fracticaudum, Phialophora cf. hyalina, and Morchella septimelata.</title>
        <authorList>
            <person name="Wingfield B.D."/>
            <person name="Bills G.F."/>
            <person name="Dong Y."/>
            <person name="Huang W."/>
            <person name="Nel W.J."/>
            <person name="Swalarsk-Parry B.S."/>
            <person name="Vaghefi N."/>
            <person name="Wilken P.M."/>
            <person name="An Z."/>
            <person name="de Beer Z.W."/>
            <person name="De Vos L."/>
            <person name="Chen L."/>
            <person name="Duong T.A."/>
            <person name="Gao Y."/>
            <person name="Hammerbacher A."/>
            <person name="Kikkert J.R."/>
            <person name="Li Y."/>
            <person name="Li H."/>
            <person name="Li K."/>
            <person name="Li Q."/>
            <person name="Liu X."/>
            <person name="Ma X."/>
            <person name="Naidoo K."/>
            <person name="Pethybridge S.J."/>
            <person name="Sun J."/>
            <person name="Steenkamp E.T."/>
            <person name="van der Nest M.A."/>
            <person name="van Wyk S."/>
            <person name="Wingfield M.J."/>
            <person name="Xiong C."/>
            <person name="Yue Q."/>
            <person name="Zhang X."/>
        </authorList>
    </citation>
    <scope>NUCLEOTIDE SEQUENCE [LARGE SCALE GENOMIC DNA]</scope>
    <source>
        <strain evidence="7 8">BP6252</strain>
    </source>
</reference>
<dbReference type="Gene3D" id="2.60.120.200">
    <property type="match status" value="1"/>
</dbReference>
<dbReference type="GO" id="GO:0005975">
    <property type="term" value="P:carbohydrate metabolic process"/>
    <property type="evidence" value="ECO:0007669"/>
    <property type="project" value="InterPro"/>
</dbReference>
<evidence type="ECO:0000256" key="4">
    <source>
        <dbReference type="RuleBase" id="RU361187"/>
    </source>
</evidence>
<keyword evidence="3 4" id="KW-0326">Glycosidase</keyword>
<dbReference type="InterPro" id="IPR013320">
    <property type="entry name" value="ConA-like_dom_sf"/>
</dbReference>
<feature type="domain" description="Beta-xylosidase C-terminal Concanavalin A-like" evidence="6">
    <location>
        <begin position="316"/>
        <end position="511"/>
    </location>
</feature>
<comment type="caution">
    <text evidence="7">The sequence shown here is derived from an EMBL/GenBank/DDBJ whole genome shotgun (WGS) entry which is preliminary data.</text>
</comment>
<evidence type="ECO:0000313" key="7">
    <source>
        <dbReference type="EMBL" id="RDW75479.1"/>
    </source>
</evidence>
<feature type="chain" id="PRO_5017569332" evidence="5">
    <location>
        <begin position="18"/>
        <end position="514"/>
    </location>
</feature>
<keyword evidence="5" id="KW-0732">Signal</keyword>
<dbReference type="EMBL" id="PDLM01000006">
    <property type="protein sequence ID" value="RDW75479.1"/>
    <property type="molecule type" value="Genomic_DNA"/>
</dbReference>
<dbReference type="Pfam" id="PF17851">
    <property type="entry name" value="GH43_C2"/>
    <property type="match status" value="1"/>
</dbReference>
<accession>A0A3D8RN53</accession>
<evidence type="ECO:0000256" key="2">
    <source>
        <dbReference type="ARBA" id="ARBA00022801"/>
    </source>
</evidence>
<comment type="similarity">
    <text evidence="1 4">Belongs to the glycosyl hydrolase 43 family.</text>
</comment>
<dbReference type="InterPro" id="IPR051795">
    <property type="entry name" value="Glycosyl_Hydrlase_43"/>
</dbReference>
<dbReference type="InterPro" id="IPR006710">
    <property type="entry name" value="Glyco_hydro_43"/>
</dbReference>
<dbReference type="SUPFAM" id="SSF49899">
    <property type="entry name" value="Concanavalin A-like lectins/glucanases"/>
    <property type="match status" value="1"/>
</dbReference>
<name>A0A3D8RN53_9HELO</name>
<evidence type="ECO:0000256" key="5">
    <source>
        <dbReference type="SAM" id="SignalP"/>
    </source>
</evidence>
<dbReference type="GO" id="GO:0004553">
    <property type="term" value="F:hydrolase activity, hydrolyzing O-glycosyl compounds"/>
    <property type="evidence" value="ECO:0007669"/>
    <property type="project" value="InterPro"/>
</dbReference>
<dbReference type="AlphaFoldDB" id="A0A3D8RN53"/>
<sequence length="514" mass="56292">MKSLTTIFSVVLAVVQSQQTFNNPVLWEDLADIDVFRVDDVYYYSASTMHYSPGAPILQSLDLVNWEFVGHSVPTLDFLDNPAYDLTDGRAYVEGIWASFLRYRSSNGLFYWGGCIQFTHTYIYTSPSPTGPWQQSSMIDTCYYDAGLLIDDTDTMYVSFGSTNISVAKLSPDGLSEVSSQIVYNSTVGYIEGSRMYQINGIYYIIVTQPSATEYVLKSSGGPFGPYEIGDLVSFTATPVSGAGYPHQGGLVDTPDGDWYYMSFVDAYPGGRIPVLAPMTFDANGWPAVDLIDGAWATSYAMPTDPQVLASPTGIDSFSGTSLGPQWEWNHNPDTTKFSVNNGLTLQTATVTTDLYSARNTLTHRILGPNSTATIKVDYSSMVDGDQAGLALFRDSSAWIGIVRDAGVYSVVVLDDITMDESWNTATFGTEVARAGGLPCCQIWLRVYADIAPDGTHQGIFSYSVDGDDFVEIGGAFDMITNWTFFMGYRFGIFNHATISLGGSVFVEQFEISQ</sequence>
<evidence type="ECO:0000256" key="3">
    <source>
        <dbReference type="ARBA" id="ARBA00023295"/>
    </source>
</evidence>
<dbReference type="Proteomes" id="UP000256645">
    <property type="component" value="Unassembled WGS sequence"/>
</dbReference>
<dbReference type="STRING" id="1849047.A0A3D8RN53"/>
<organism evidence="7 8">
    <name type="scientific">Coleophoma cylindrospora</name>
    <dbReference type="NCBI Taxonomy" id="1849047"/>
    <lineage>
        <taxon>Eukaryota</taxon>
        <taxon>Fungi</taxon>
        <taxon>Dikarya</taxon>
        <taxon>Ascomycota</taxon>
        <taxon>Pezizomycotina</taxon>
        <taxon>Leotiomycetes</taxon>
        <taxon>Helotiales</taxon>
        <taxon>Dermateaceae</taxon>
        <taxon>Coleophoma</taxon>
    </lineage>
</organism>
<dbReference type="SUPFAM" id="SSF75005">
    <property type="entry name" value="Arabinanase/levansucrase/invertase"/>
    <property type="match status" value="1"/>
</dbReference>
<dbReference type="Gene3D" id="2.115.10.20">
    <property type="entry name" value="Glycosyl hydrolase domain, family 43"/>
    <property type="match status" value="1"/>
</dbReference>
<evidence type="ECO:0000256" key="1">
    <source>
        <dbReference type="ARBA" id="ARBA00009865"/>
    </source>
</evidence>
<gene>
    <name evidence="7" type="ORF">BP6252_06621</name>
</gene>
<dbReference type="CDD" id="cd09001">
    <property type="entry name" value="GH43_FsAxh1-like"/>
    <property type="match status" value="1"/>
</dbReference>
<dbReference type="PANTHER" id="PTHR42812">
    <property type="entry name" value="BETA-XYLOSIDASE"/>
    <property type="match status" value="1"/>
</dbReference>
<dbReference type="PANTHER" id="PTHR42812:SF15">
    <property type="entry name" value="HYDROLASE, PUTATIVE (AFU_ORTHOLOGUE AFUA_2G00930)-RELATED"/>
    <property type="match status" value="1"/>
</dbReference>
<keyword evidence="2 4" id="KW-0378">Hydrolase</keyword>